<feature type="non-terminal residue" evidence="1">
    <location>
        <position position="59"/>
    </location>
</feature>
<accession>A0ABS8WQT1</accession>
<name>A0ABS8WQT1_DATST</name>
<organism evidence="1 2">
    <name type="scientific">Datura stramonium</name>
    <name type="common">Jimsonweed</name>
    <name type="synonym">Common thornapple</name>
    <dbReference type="NCBI Taxonomy" id="4076"/>
    <lineage>
        <taxon>Eukaryota</taxon>
        <taxon>Viridiplantae</taxon>
        <taxon>Streptophyta</taxon>
        <taxon>Embryophyta</taxon>
        <taxon>Tracheophyta</taxon>
        <taxon>Spermatophyta</taxon>
        <taxon>Magnoliopsida</taxon>
        <taxon>eudicotyledons</taxon>
        <taxon>Gunneridae</taxon>
        <taxon>Pentapetalae</taxon>
        <taxon>asterids</taxon>
        <taxon>lamiids</taxon>
        <taxon>Solanales</taxon>
        <taxon>Solanaceae</taxon>
        <taxon>Solanoideae</taxon>
        <taxon>Datureae</taxon>
        <taxon>Datura</taxon>
    </lineage>
</organism>
<dbReference type="EMBL" id="JACEIK010009624">
    <property type="protein sequence ID" value="MCE3052464.1"/>
    <property type="molecule type" value="Genomic_DNA"/>
</dbReference>
<comment type="caution">
    <text evidence="1">The sequence shown here is derived from an EMBL/GenBank/DDBJ whole genome shotgun (WGS) entry which is preliminary data.</text>
</comment>
<reference evidence="1 2" key="1">
    <citation type="journal article" date="2021" name="BMC Genomics">
        <title>Datura genome reveals duplications of psychoactive alkaloid biosynthetic genes and high mutation rate following tissue culture.</title>
        <authorList>
            <person name="Rajewski A."/>
            <person name="Carter-House D."/>
            <person name="Stajich J."/>
            <person name="Litt A."/>
        </authorList>
    </citation>
    <scope>NUCLEOTIDE SEQUENCE [LARGE SCALE GENOMIC DNA]</scope>
    <source>
        <strain evidence="1">AR-01</strain>
    </source>
</reference>
<evidence type="ECO:0000313" key="2">
    <source>
        <dbReference type="Proteomes" id="UP000823775"/>
    </source>
</evidence>
<protein>
    <submittedName>
        <fullName evidence="1">Uncharacterized protein</fullName>
    </submittedName>
</protein>
<keyword evidence="2" id="KW-1185">Reference proteome</keyword>
<dbReference type="Proteomes" id="UP000823775">
    <property type="component" value="Unassembled WGS sequence"/>
</dbReference>
<proteinExistence type="predicted"/>
<sequence>TLWPLEWVRSSENLTAAMENGYQKVGLSGIFGIKSHYFPKRERARLRAISSPKLKVLVK</sequence>
<evidence type="ECO:0000313" key="1">
    <source>
        <dbReference type="EMBL" id="MCE3052464.1"/>
    </source>
</evidence>
<feature type="non-terminal residue" evidence="1">
    <location>
        <position position="1"/>
    </location>
</feature>
<gene>
    <name evidence="1" type="ORF">HAX54_052692</name>
</gene>